<reference evidence="9 10" key="1">
    <citation type="submission" date="2019-04" db="EMBL/GenBank/DDBJ databases">
        <title>Comparative genomics and transcriptomics to analyze fruiting body development in filamentous ascomycetes.</title>
        <authorList>
            <consortium name="DOE Joint Genome Institute"/>
            <person name="Lutkenhaus R."/>
            <person name="Traeger S."/>
            <person name="Breuer J."/>
            <person name="Kuo A."/>
            <person name="Lipzen A."/>
            <person name="Pangilinan J."/>
            <person name="Dilworth D."/>
            <person name="Sandor L."/>
            <person name="Poggeler S."/>
            <person name="Barry K."/>
            <person name="Grigoriev I.V."/>
            <person name="Nowrousian M."/>
        </authorList>
    </citation>
    <scope>NUCLEOTIDE SEQUENCE [LARGE SCALE GENOMIC DNA]</scope>
    <source>
        <strain evidence="9 10">CBS 389.68</strain>
    </source>
</reference>
<evidence type="ECO:0000256" key="1">
    <source>
        <dbReference type="ARBA" id="ARBA00006271"/>
    </source>
</evidence>
<keyword evidence="2" id="KW-0547">Nucleotide-binding</keyword>
<keyword evidence="3" id="KW-0227">DNA damage</keyword>
<organism evidence="9 10">
    <name type="scientific">Ascodesmis nigricans</name>
    <dbReference type="NCBI Taxonomy" id="341454"/>
    <lineage>
        <taxon>Eukaryota</taxon>
        <taxon>Fungi</taxon>
        <taxon>Dikarya</taxon>
        <taxon>Ascomycota</taxon>
        <taxon>Pezizomycotina</taxon>
        <taxon>Pezizomycetes</taxon>
        <taxon>Pezizales</taxon>
        <taxon>Ascodesmidaceae</taxon>
        <taxon>Ascodesmis</taxon>
    </lineage>
</organism>
<dbReference type="Gene3D" id="3.30.420.110">
    <property type="entry name" value="MutS, connector domain"/>
    <property type="match status" value="1"/>
</dbReference>
<gene>
    <name evidence="9" type="ORF">EX30DRAFT_328622</name>
</gene>
<dbReference type="InterPro" id="IPR017261">
    <property type="entry name" value="DNA_mismatch_repair_MutS/MSH"/>
</dbReference>
<dbReference type="InterPro" id="IPR016151">
    <property type="entry name" value="DNA_mismatch_repair_MutS_N"/>
</dbReference>
<dbReference type="FunCoup" id="A0A4S2N164">
    <property type="interactions" value="25"/>
</dbReference>
<feature type="region of interest" description="Disordered" evidence="7">
    <location>
        <begin position="522"/>
        <end position="549"/>
    </location>
</feature>
<dbReference type="EMBL" id="ML220114">
    <property type="protein sequence ID" value="TGZ82800.1"/>
    <property type="molecule type" value="Genomic_DNA"/>
</dbReference>
<proteinExistence type="inferred from homology"/>
<evidence type="ECO:0000256" key="2">
    <source>
        <dbReference type="ARBA" id="ARBA00022741"/>
    </source>
</evidence>
<feature type="region of interest" description="Disordered" evidence="7">
    <location>
        <begin position="36"/>
        <end position="65"/>
    </location>
</feature>
<evidence type="ECO:0000256" key="5">
    <source>
        <dbReference type="ARBA" id="ARBA00023125"/>
    </source>
</evidence>
<evidence type="ECO:0000256" key="4">
    <source>
        <dbReference type="ARBA" id="ARBA00022840"/>
    </source>
</evidence>
<dbReference type="GO" id="GO:0030983">
    <property type="term" value="F:mismatched DNA binding"/>
    <property type="evidence" value="ECO:0007669"/>
    <property type="project" value="InterPro"/>
</dbReference>
<dbReference type="InterPro" id="IPR036187">
    <property type="entry name" value="DNA_mismatch_repair_MutS_sf"/>
</dbReference>
<dbReference type="SUPFAM" id="SSF52540">
    <property type="entry name" value="P-loop containing nucleoside triphosphate hydrolases"/>
    <property type="match status" value="1"/>
</dbReference>
<dbReference type="SUPFAM" id="SSF53150">
    <property type="entry name" value="DNA repair protein MutS, domain II"/>
    <property type="match status" value="1"/>
</dbReference>
<evidence type="ECO:0000256" key="6">
    <source>
        <dbReference type="ARBA" id="ARBA00023204"/>
    </source>
</evidence>
<dbReference type="Pfam" id="PF00488">
    <property type="entry name" value="MutS_V"/>
    <property type="match status" value="1"/>
</dbReference>
<dbReference type="Gene3D" id="1.10.1420.10">
    <property type="match status" value="3"/>
</dbReference>
<feature type="compositionally biased region" description="Pro residues" evidence="7">
    <location>
        <begin position="49"/>
        <end position="65"/>
    </location>
</feature>
<dbReference type="SUPFAM" id="SSF48334">
    <property type="entry name" value="DNA repair protein MutS, domain III"/>
    <property type="match status" value="1"/>
</dbReference>
<dbReference type="PANTHER" id="PTHR11361">
    <property type="entry name" value="DNA MISMATCH REPAIR PROTEIN MUTS FAMILY MEMBER"/>
    <property type="match status" value="1"/>
</dbReference>
<dbReference type="InterPro" id="IPR045076">
    <property type="entry name" value="MutS"/>
</dbReference>
<evidence type="ECO:0000313" key="10">
    <source>
        <dbReference type="Proteomes" id="UP000298138"/>
    </source>
</evidence>
<protein>
    <recommendedName>
        <fullName evidence="8">DNA mismatch repair proteins mutS family domain-containing protein</fullName>
    </recommendedName>
</protein>
<evidence type="ECO:0000259" key="8">
    <source>
        <dbReference type="PROSITE" id="PS00486"/>
    </source>
</evidence>
<dbReference type="OrthoDB" id="2534523at2759"/>
<dbReference type="InterPro" id="IPR007696">
    <property type="entry name" value="DNA_mismatch_repair_MutS_core"/>
</dbReference>
<keyword evidence="10" id="KW-1185">Reference proteome</keyword>
<dbReference type="Gene3D" id="3.40.1170.10">
    <property type="entry name" value="DNA repair protein MutS, domain I"/>
    <property type="match status" value="1"/>
</dbReference>
<dbReference type="SUPFAM" id="SSF55271">
    <property type="entry name" value="DNA repair protein MutS, domain I"/>
    <property type="match status" value="1"/>
</dbReference>
<dbReference type="InterPro" id="IPR007695">
    <property type="entry name" value="DNA_mismatch_repair_MutS-lik_N"/>
</dbReference>
<dbReference type="Pfam" id="PF05192">
    <property type="entry name" value="MutS_III"/>
    <property type="match status" value="1"/>
</dbReference>
<dbReference type="GO" id="GO:0043504">
    <property type="term" value="P:mitochondrial DNA repair"/>
    <property type="evidence" value="ECO:0007669"/>
    <property type="project" value="TreeGrafter"/>
</dbReference>
<dbReference type="AlphaFoldDB" id="A0A4S2N164"/>
<keyword evidence="6" id="KW-0234">DNA repair</keyword>
<keyword evidence="5" id="KW-0238">DNA-binding</keyword>
<comment type="similarity">
    <text evidence="1">Belongs to the DNA mismatch repair MutS family.</text>
</comment>
<feature type="domain" description="DNA mismatch repair proteins mutS family" evidence="8">
    <location>
        <begin position="824"/>
        <end position="840"/>
    </location>
</feature>
<dbReference type="SMART" id="SM00534">
    <property type="entry name" value="MUTSac"/>
    <property type="match status" value="1"/>
</dbReference>
<dbReference type="GO" id="GO:0005634">
    <property type="term" value="C:nucleus"/>
    <property type="evidence" value="ECO:0007669"/>
    <property type="project" value="TreeGrafter"/>
</dbReference>
<dbReference type="GO" id="GO:0140664">
    <property type="term" value="F:ATP-dependent DNA damage sensor activity"/>
    <property type="evidence" value="ECO:0007669"/>
    <property type="project" value="InterPro"/>
</dbReference>
<keyword evidence="4" id="KW-0067">ATP-binding</keyword>
<dbReference type="PANTHER" id="PTHR11361:SF34">
    <property type="entry name" value="DNA MISMATCH REPAIR PROTEIN MSH1, MITOCHONDRIAL"/>
    <property type="match status" value="1"/>
</dbReference>
<evidence type="ECO:0000313" key="9">
    <source>
        <dbReference type="EMBL" id="TGZ82800.1"/>
    </source>
</evidence>
<evidence type="ECO:0000256" key="3">
    <source>
        <dbReference type="ARBA" id="ARBA00022763"/>
    </source>
</evidence>
<dbReference type="STRING" id="341454.A0A4S2N164"/>
<accession>A0A4S2N164</accession>
<dbReference type="Proteomes" id="UP000298138">
    <property type="component" value="Unassembled WGS sequence"/>
</dbReference>
<dbReference type="InterPro" id="IPR027417">
    <property type="entry name" value="P-loop_NTPase"/>
</dbReference>
<dbReference type="GO" id="GO:0005524">
    <property type="term" value="F:ATP binding"/>
    <property type="evidence" value="ECO:0007669"/>
    <property type="project" value="UniProtKB-KW"/>
</dbReference>
<evidence type="ECO:0000256" key="7">
    <source>
        <dbReference type="SAM" id="MobiDB-lite"/>
    </source>
</evidence>
<dbReference type="SMART" id="SM00533">
    <property type="entry name" value="MUTSd"/>
    <property type="match status" value="1"/>
</dbReference>
<dbReference type="FunFam" id="3.40.50.300:FF:001238">
    <property type="entry name" value="DNA mismatch repair protein"/>
    <property type="match status" value="1"/>
</dbReference>
<dbReference type="InterPro" id="IPR007860">
    <property type="entry name" value="DNA_mmatch_repair_MutS_con_dom"/>
</dbReference>
<dbReference type="Gene3D" id="3.40.50.300">
    <property type="entry name" value="P-loop containing nucleotide triphosphate hydrolases"/>
    <property type="match status" value="1"/>
</dbReference>
<dbReference type="PIRSF" id="PIRSF037677">
    <property type="entry name" value="DNA_mis_repair_Msh6"/>
    <property type="match status" value="1"/>
</dbReference>
<dbReference type="Pfam" id="PF01624">
    <property type="entry name" value="MutS_I"/>
    <property type="match status" value="1"/>
</dbReference>
<dbReference type="InParanoid" id="A0A4S2N164"/>
<sequence length="935" mass="103548">MQLHRRLCALHRRPPSLLLFRPQVLVHHRHYAKRTTKTKVSSLSLPQGPLTPLPPLDPPSKPTPRYPPVIQQAYDTISRLPDSTVLLTRIGGFYELYFSHATIYAPKLGIKVTTKSTARGPIAFAGFPMYQLDRYLKILVEEEGKFVAVCEEFGVEGEGAAGGGRAQGGLKFERRIARIVTPGTLVDEEWVEQGGGNYLLSVEKGKKGNVGLAWVDLGTGDWWTEVCHIEELKAEIIRIAPKEVVVEVGNVGLVKGVEEMGLMGEGFVVAEFGMRGREGLGWENAVAEDGDRVGKLLEGLEDIERNAGDRLLAYVKDRLPQLELRLQPPTRRDTGNEMAIDPNSMRTLEIRETIRDKSVRGSLLYIVDRTVTKGGKRLLGRWLTSPSTDISTIESRLDLVQVFLNDETLRSDLVSTLEKSFDSQRILQKFSLGRGDQEDLIALARTINVTADIRDRLKKVKKSKNLKALVDQFEIPQKLADAILSAIDEEGLMEKQRVEESEAAAIRELANSVIASEEVGYAEDESGVTEKPKARKSRRIMKPEDREKAEPWVMQRNASPTLKILHQRLDELMVEKDKLEGTLREELGAPSLSLKWSPNLGHHLHTKRSRDTTAIQAHPSARSVSSSKTTHSFHISSWTALGQSIDQTRQAIRKAELDLFNKLRNQVIAALPPLRRNALLLSNLDVTTSFAMLAVEKSLVRPQLSPNPVLTIMNGRHITVETSLATSGRSFTSNSLVLSPPQSKFWLITGPNMAGKSTFLRQNALIIILAQSGCFVPATHATIGIVDKLFSRVGSADNLFADQSTFMVEMLETGTILRNATRRSFVIMDEVGRGTTPKDGEAMAYASLEYLVKATGCRGLFATHFHGVVNMAENRGVDGVECWCTDVLEDGEGGWSYVHKLREGVNTQSHALKVAALAGVPKEVLDVAEEVLKIE</sequence>
<dbReference type="PROSITE" id="PS00486">
    <property type="entry name" value="DNA_MISMATCH_REPAIR_2"/>
    <property type="match status" value="1"/>
</dbReference>
<name>A0A4S2N164_9PEZI</name>
<dbReference type="GO" id="GO:0006298">
    <property type="term" value="P:mismatch repair"/>
    <property type="evidence" value="ECO:0007669"/>
    <property type="project" value="InterPro"/>
</dbReference>
<dbReference type="Pfam" id="PF05188">
    <property type="entry name" value="MutS_II"/>
    <property type="match status" value="1"/>
</dbReference>
<dbReference type="InterPro" id="IPR036678">
    <property type="entry name" value="MutS_con_dom_sf"/>
</dbReference>
<dbReference type="GO" id="GO:0005739">
    <property type="term" value="C:mitochondrion"/>
    <property type="evidence" value="ECO:0007669"/>
    <property type="project" value="TreeGrafter"/>
</dbReference>
<dbReference type="InterPro" id="IPR000432">
    <property type="entry name" value="DNA_mismatch_repair_MutS_C"/>
</dbReference>